<sequence length="315" mass="37026">MRKRDSPPNVPIFQIITDLLQSTNMFPTDKTYGFRRFLKFFGPIIIFGFPIVLGNAGYLYITFERNIWPEQLNSIVTILQMLTTFCIIVYSFINWESKKEALQRMGRYDFGEPANCRKLSQWFETKIMRTVYAIKAFCYLYIAYHFLNNSYCTNTGLAGDPGYVCGIVTPLWFPFKANYFFVKVLLNFCLLMFVLKYVPPLNVLVMTQVIESILMICRVQDFINIIKDAKKNHFINRKYLRSYIVRHCEIIDCIDKLNAYIGYGLFPLYLFLPLLLAIFMNNVVINEDILSLLSLIPWQITISGFYYLGERLNYE</sequence>
<organism evidence="2 3">
    <name type="scientific">Henosepilachna vigintioctopunctata</name>
    <dbReference type="NCBI Taxonomy" id="420089"/>
    <lineage>
        <taxon>Eukaryota</taxon>
        <taxon>Metazoa</taxon>
        <taxon>Ecdysozoa</taxon>
        <taxon>Arthropoda</taxon>
        <taxon>Hexapoda</taxon>
        <taxon>Insecta</taxon>
        <taxon>Pterygota</taxon>
        <taxon>Neoptera</taxon>
        <taxon>Endopterygota</taxon>
        <taxon>Coleoptera</taxon>
        <taxon>Polyphaga</taxon>
        <taxon>Cucujiformia</taxon>
        <taxon>Coccinelloidea</taxon>
        <taxon>Coccinellidae</taxon>
        <taxon>Epilachninae</taxon>
        <taxon>Epilachnini</taxon>
        <taxon>Henosepilachna</taxon>
    </lineage>
</organism>
<dbReference type="EMBL" id="JARQZJ010000032">
    <property type="protein sequence ID" value="KAK9874564.1"/>
    <property type="molecule type" value="Genomic_DNA"/>
</dbReference>
<feature type="non-terminal residue" evidence="2">
    <location>
        <position position="315"/>
    </location>
</feature>
<dbReference type="Proteomes" id="UP001431783">
    <property type="component" value="Unassembled WGS sequence"/>
</dbReference>
<dbReference type="AlphaFoldDB" id="A0AAW1TUU5"/>
<proteinExistence type="predicted"/>
<name>A0AAW1TUU5_9CUCU</name>
<gene>
    <name evidence="2" type="ORF">WA026_005398</name>
</gene>
<evidence type="ECO:0008006" key="4">
    <source>
        <dbReference type="Google" id="ProtNLM"/>
    </source>
</evidence>
<feature type="transmembrane region" description="Helical" evidence="1">
    <location>
        <begin position="127"/>
        <end position="147"/>
    </location>
</feature>
<feature type="transmembrane region" description="Helical" evidence="1">
    <location>
        <begin position="260"/>
        <end position="283"/>
    </location>
</feature>
<protein>
    <recommendedName>
        <fullName evidence="4">Odorant receptor</fullName>
    </recommendedName>
</protein>
<feature type="transmembrane region" description="Helical" evidence="1">
    <location>
        <begin position="40"/>
        <end position="63"/>
    </location>
</feature>
<keyword evidence="1" id="KW-1133">Transmembrane helix</keyword>
<evidence type="ECO:0000256" key="1">
    <source>
        <dbReference type="SAM" id="Phobius"/>
    </source>
</evidence>
<feature type="transmembrane region" description="Helical" evidence="1">
    <location>
        <begin position="289"/>
        <end position="309"/>
    </location>
</feature>
<keyword evidence="1" id="KW-0472">Membrane</keyword>
<accession>A0AAW1TUU5</accession>
<feature type="transmembrane region" description="Helical" evidence="1">
    <location>
        <begin position="75"/>
        <end position="95"/>
    </location>
</feature>
<keyword evidence="3" id="KW-1185">Reference proteome</keyword>
<feature type="transmembrane region" description="Helical" evidence="1">
    <location>
        <begin position="179"/>
        <end position="198"/>
    </location>
</feature>
<reference evidence="2 3" key="1">
    <citation type="submission" date="2023-03" db="EMBL/GenBank/DDBJ databases">
        <title>Genome insight into feeding habits of ladybird beetles.</title>
        <authorList>
            <person name="Li H.-S."/>
            <person name="Huang Y.-H."/>
            <person name="Pang H."/>
        </authorList>
    </citation>
    <scope>NUCLEOTIDE SEQUENCE [LARGE SCALE GENOMIC DNA]</scope>
    <source>
        <strain evidence="2">SYSU_2023b</strain>
        <tissue evidence="2">Whole body</tissue>
    </source>
</reference>
<evidence type="ECO:0000313" key="2">
    <source>
        <dbReference type="EMBL" id="KAK9874564.1"/>
    </source>
</evidence>
<comment type="caution">
    <text evidence="2">The sequence shown here is derived from an EMBL/GenBank/DDBJ whole genome shotgun (WGS) entry which is preliminary data.</text>
</comment>
<evidence type="ECO:0000313" key="3">
    <source>
        <dbReference type="Proteomes" id="UP001431783"/>
    </source>
</evidence>
<keyword evidence="1" id="KW-0812">Transmembrane</keyword>